<keyword evidence="2" id="KW-1133">Transmembrane helix</keyword>
<feature type="transmembrane region" description="Helical" evidence="2">
    <location>
        <begin position="12"/>
        <end position="36"/>
    </location>
</feature>
<dbReference type="Proteomes" id="UP000636709">
    <property type="component" value="Unassembled WGS sequence"/>
</dbReference>
<keyword evidence="4" id="KW-1185">Reference proteome</keyword>
<feature type="region of interest" description="Disordered" evidence="1">
    <location>
        <begin position="510"/>
        <end position="530"/>
    </location>
</feature>
<gene>
    <name evidence="3" type="ORF">HU200_056031</name>
</gene>
<evidence type="ECO:0000256" key="1">
    <source>
        <dbReference type="SAM" id="MobiDB-lite"/>
    </source>
</evidence>
<dbReference type="EMBL" id="JACEFO010002380">
    <property type="protein sequence ID" value="KAF8662445.1"/>
    <property type="molecule type" value="Genomic_DNA"/>
</dbReference>
<feature type="region of interest" description="Disordered" evidence="1">
    <location>
        <begin position="172"/>
        <end position="192"/>
    </location>
</feature>
<evidence type="ECO:0000313" key="4">
    <source>
        <dbReference type="Proteomes" id="UP000636709"/>
    </source>
</evidence>
<evidence type="ECO:0000313" key="3">
    <source>
        <dbReference type="EMBL" id="KAF8662445.1"/>
    </source>
</evidence>
<evidence type="ECO:0000256" key="2">
    <source>
        <dbReference type="SAM" id="Phobius"/>
    </source>
</evidence>
<sequence>MFDNTGVTFGGLIGSLISFAGVLAGANLIAAGVLVADDPAARVGPVPFHGARALAAFMRRHLSVLPGIAPGDARWHGRRALAVFFESVTVCFHFLKIGRSSLQFQKPQARFPSSSSAQTMAIAIAIAIAIAMASPPLPGRAVESREVTKDPAGPCHAAVDIPDAEAPIHRSDVDETTAAAAPAKEEEEEDDGSLGCAGKIPMAILCVWFIGYVLGFFVWGVTPIDEPEVLLLLGPVALFVVFLLEMLDRRWRCSPGLLLLLIWNGRNRSVGENGTGGAPEDEDMPRLELEALCPLVLIRSPSLSFNDALSNTHTQQKQPKEAEEHIAEPRPLAARSLCPTLASNSSASKISVRTEEALLVLGQLQPWREGETGERECDAATQAHDSFRFFDRQLPSFSLAPPLLGSLAPVSGFRYAAPTEIGWTFPSSYLDGAAPTRLLRRQPLDDALIVLSSMLIGFFREVSTFRGIGRPCTKMNRHAHLLDFLASHDRNKNTSPLLEEIATERQVQAISVGAASPASPRSRRAEPEPDLRAGRKNLIFAVMDNTPPSPYEYFVPRLLPVRLCRTGLDGSPPPPFSLSPCRAASVKGAMYEGRQLEMPPPEPPAAPGRHTQRRHRDACEVAALLQLGITAGLGVHAATRTPNPASSSTIACLPTQQAFHL</sequence>
<proteinExistence type="predicted"/>
<reference evidence="3" key="1">
    <citation type="submission" date="2020-07" db="EMBL/GenBank/DDBJ databases">
        <title>Genome sequence and genetic diversity analysis of an under-domesticated orphan crop, white fonio (Digitaria exilis).</title>
        <authorList>
            <person name="Bennetzen J.L."/>
            <person name="Chen S."/>
            <person name="Ma X."/>
            <person name="Wang X."/>
            <person name="Yssel A.E.J."/>
            <person name="Chaluvadi S.R."/>
            <person name="Johnson M."/>
            <person name="Gangashetty P."/>
            <person name="Hamidou F."/>
            <person name="Sanogo M.D."/>
            <person name="Zwaenepoel A."/>
            <person name="Wallace J."/>
            <person name="Van De Peer Y."/>
            <person name="Van Deynze A."/>
        </authorList>
    </citation>
    <scope>NUCLEOTIDE SEQUENCE</scope>
    <source>
        <tissue evidence="3">Leaves</tissue>
    </source>
</reference>
<keyword evidence="2" id="KW-0472">Membrane</keyword>
<feature type="transmembrane region" description="Helical" evidence="2">
    <location>
        <begin position="119"/>
        <end position="137"/>
    </location>
</feature>
<keyword evidence="2" id="KW-0812">Transmembrane</keyword>
<name>A0A835E2M3_9POAL</name>
<dbReference type="AlphaFoldDB" id="A0A835E2M3"/>
<accession>A0A835E2M3</accession>
<organism evidence="3 4">
    <name type="scientific">Digitaria exilis</name>
    <dbReference type="NCBI Taxonomy" id="1010633"/>
    <lineage>
        <taxon>Eukaryota</taxon>
        <taxon>Viridiplantae</taxon>
        <taxon>Streptophyta</taxon>
        <taxon>Embryophyta</taxon>
        <taxon>Tracheophyta</taxon>
        <taxon>Spermatophyta</taxon>
        <taxon>Magnoliopsida</taxon>
        <taxon>Liliopsida</taxon>
        <taxon>Poales</taxon>
        <taxon>Poaceae</taxon>
        <taxon>PACMAD clade</taxon>
        <taxon>Panicoideae</taxon>
        <taxon>Panicodae</taxon>
        <taxon>Paniceae</taxon>
        <taxon>Anthephorinae</taxon>
        <taxon>Digitaria</taxon>
    </lineage>
</organism>
<feature type="transmembrane region" description="Helical" evidence="2">
    <location>
        <begin position="200"/>
        <end position="222"/>
    </location>
</feature>
<feature type="transmembrane region" description="Helical" evidence="2">
    <location>
        <begin position="229"/>
        <end position="247"/>
    </location>
</feature>
<protein>
    <submittedName>
        <fullName evidence="3">Uncharacterized protein</fullName>
    </submittedName>
</protein>
<comment type="caution">
    <text evidence="3">The sequence shown here is derived from an EMBL/GenBank/DDBJ whole genome shotgun (WGS) entry which is preliminary data.</text>
</comment>
<feature type="transmembrane region" description="Helical" evidence="2">
    <location>
        <begin position="80"/>
        <end position="98"/>
    </location>
</feature>